<accession>A0A147KJJ5</accession>
<dbReference type="InterPro" id="IPR013382">
    <property type="entry name" value="CRISPR-assoc_prot_Cse2"/>
</dbReference>
<dbReference type="Gene3D" id="1.10.520.40">
    <property type="entry name" value="CRISPR-associated protein Cse2"/>
    <property type="match status" value="1"/>
</dbReference>
<dbReference type="NCBIfam" id="TIGR02548">
    <property type="entry name" value="casB_cse2"/>
    <property type="match status" value="1"/>
</dbReference>
<evidence type="ECO:0000256" key="1">
    <source>
        <dbReference type="SAM" id="MobiDB-lite"/>
    </source>
</evidence>
<proteinExistence type="predicted"/>
<keyword evidence="3" id="KW-1185">Reference proteome</keyword>
<gene>
    <name evidence="2" type="ORF">AC529_06850</name>
</gene>
<sequence length="218" mass="24555">MTTTDTEQTPLTWVGEFVDQRVRELQEGYRLDRPDAVAALARLRRGAGKQIEDVPDLWGLVLDERFYEGAPRAGEDVMRDAETAAHTALTLYALHQQSRRDDRMHQRGRDLGGAVRRLMPPGEIDEPLRKRFAKLGSATTLGALAQRLREIVTLLRRDAVPLDYGLLADQIHQFRTLEGAKRVRAAWGRGFHAYRPKTTDSPAPGTETSDETTDKDHS</sequence>
<dbReference type="CDD" id="cd09731">
    <property type="entry name" value="Cse2_I-E"/>
    <property type="match status" value="1"/>
</dbReference>
<evidence type="ECO:0000313" key="2">
    <source>
        <dbReference type="EMBL" id="KUP97433.1"/>
    </source>
</evidence>
<dbReference type="PATRIC" id="fig|665004.4.peg.2489"/>
<organism evidence="2 3">
    <name type="scientific">Thermobifida cellulosilytica TB100</name>
    <dbReference type="NCBI Taxonomy" id="665004"/>
    <lineage>
        <taxon>Bacteria</taxon>
        <taxon>Bacillati</taxon>
        <taxon>Actinomycetota</taxon>
        <taxon>Actinomycetes</taxon>
        <taxon>Streptosporangiales</taxon>
        <taxon>Nocardiopsidaceae</taxon>
        <taxon>Thermobifida</taxon>
    </lineage>
</organism>
<dbReference type="Proteomes" id="UP000074382">
    <property type="component" value="Unassembled WGS sequence"/>
</dbReference>
<dbReference type="Pfam" id="PF09485">
    <property type="entry name" value="CRISPR_Cse2"/>
    <property type="match status" value="1"/>
</dbReference>
<protein>
    <submittedName>
        <fullName evidence="2">CRISPR-associated protein Cse2</fullName>
    </submittedName>
</protein>
<evidence type="ECO:0000313" key="3">
    <source>
        <dbReference type="Proteomes" id="UP000074382"/>
    </source>
</evidence>
<reference evidence="3" key="1">
    <citation type="journal article" date="2017" name="Acta Aliment.">
        <title>Plant polysaccharide degrading enzyme system of Thermpbifida cellulosilytica TB100 revealed by de novo genome project data.</title>
        <authorList>
            <person name="Toth A."/>
            <person name="Baka E."/>
            <person name="Luzics S."/>
            <person name="Bata-Vidacs I."/>
            <person name="Nagy I."/>
            <person name="Balint B."/>
            <person name="Herceg R."/>
            <person name="Olasz F."/>
            <person name="Wilk T."/>
            <person name="Nagy T."/>
            <person name="Kriszt B."/>
            <person name="Nagy I."/>
            <person name="Kukolya J."/>
        </authorList>
    </citation>
    <scope>NUCLEOTIDE SEQUENCE [LARGE SCALE GENOMIC DNA]</scope>
    <source>
        <strain evidence="3">TB100</strain>
    </source>
</reference>
<dbReference type="STRING" id="665004.AC529_06850"/>
<comment type="caution">
    <text evidence="2">The sequence shown here is derived from an EMBL/GenBank/DDBJ whole genome shotgun (WGS) entry which is preliminary data.</text>
</comment>
<dbReference type="AlphaFoldDB" id="A0A147KJJ5"/>
<dbReference type="InterPro" id="IPR038287">
    <property type="entry name" value="Cse2_sf"/>
</dbReference>
<dbReference type="OrthoDB" id="4808431at2"/>
<name>A0A147KJJ5_THECS</name>
<dbReference type="RefSeq" id="WP_068756367.1">
    <property type="nucleotide sequence ID" value="NZ_KQ950182.1"/>
</dbReference>
<feature type="region of interest" description="Disordered" evidence="1">
    <location>
        <begin position="192"/>
        <end position="218"/>
    </location>
</feature>
<dbReference type="EMBL" id="LGEM01000026">
    <property type="protein sequence ID" value="KUP97433.1"/>
    <property type="molecule type" value="Genomic_DNA"/>
</dbReference>